<protein>
    <submittedName>
        <fullName evidence="1">Uncharacterized protein</fullName>
    </submittedName>
</protein>
<keyword evidence="2" id="KW-1185">Reference proteome</keyword>
<proteinExistence type="predicted"/>
<dbReference type="Proteomes" id="UP001472677">
    <property type="component" value="Unassembled WGS sequence"/>
</dbReference>
<reference evidence="1 2" key="1">
    <citation type="journal article" date="2024" name="G3 (Bethesda)">
        <title>Genome assembly of Hibiscus sabdariffa L. provides insights into metabolisms of medicinal natural products.</title>
        <authorList>
            <person name="Kim T."/>
        </authorList>
    </citation>
    <scope>NUCLEOTIDE SEQUENCE [LARGE SCALE GENOMIC DNA]</scope>
    <source>
        <strain evidence="1">TK-2024</strain>
        <tissue evidence="1">Old leaves</tissue>
    </source>
</reference>
<evidence type="ECO:0000313" key="2">
    <source>
        <dbReference type="Proteomes" id="UP001472677"/>
    </source>
</evidence>
<name>A0ABR2F662_9ROSI</name>
<evidence type="ECO:0000313" key="1">
    <source>
        <dbReference type="EMBL" id="KAK8572511.1"/>
    </source>
</evidence>
<gene>
    <name evidence="1" type="ORF">V6N12_028564</name>
</gene>
<sequence length="101" mass="11442">MDSGLRAFVPAQFSSSVTVRNHHYLLALRRNWHRAARGKRMPLIRMSKVISQDVGHRVKPTTFIKFLGHWIGDGMSWLDQEKVRASRGGLGDATKGRMVSI</sequence>
<organism evidence="1 2">
    <name type="scientific">Hibiscus sabdariffa</name>
    <name type="common">roselle</name>
    <dbReference type="NCBI Taxonomy" id="183260"/>
    <lineage>
        <taxon>Eukaryota</taxon>
        <taxon>Viridiplantae</taxon>
        <taxon>Streptophyta</taxon>
        <taxon>Embryophyta</taxon>
        <taxon>Tracheophyta</taxon>
        <taxon>Spermatophyta</taxon>
        <taxon>Magnoliopsida</taxon>
        <taxon>eudicotyledons</taxon>
        <taxon>Gunneridae</taxon>
        <taxon>Pentapetalae</taxon>
        <taxon>rosids</taxon>
        <taxon>malvids</taxon>
        <taxon>Malvales</taxon>
        <taxon>Malvaceae</taxon>
        <taxon>Malvoideae</taxon>
        <taxon>Hibiscus</taxon>
    </lineage>
</organism>
<dbReference type="EMBL" id="JBBPBM010000008">
    <property type="protein sequence ID" value="KAK8572511.1"/>
    <property type="molecule type" value="Genomic_DNA"/>
</dbReference>
<comment type="caution">
    <text evidence="1">The sequence shown here is derived from an EMBL/GenBank/DDBJ whole genome shotgun (WGS) entry which is preliminary data.</text>
</comment>
<accession>A0ABR2F662</accession>